<comment type="pathway">
    <text evidence="2 12">Amino-acid biosynthesis; L-histidine biosynthesis; L-histidine from 5-phospho-alpha-D-ribose 1-diphosphate: step 7/9.</text>
</comment>
<dbReference type="RefSeq" id="WP_248477956.1">
    <property type="nucleotide sequence ID" value="NZ_JALPRF010000002.1"/>
</dbReference>
<evidence type="ECO:0000259" key="14">
    <source>
        <dbReference type="Pfam" id="PF00155"/>
    </source>
</evidence>
<keyword evidence="8 12" id="KW-0808">Transferase</keyword>
<dbReference type="CDD" id="cd00609">
    <property type="entry name" value="AAT_like"/>
    <property type="match status" value="1"/>
</dbReference>
<comment type="catalytic activity">
    <reaction evidence="11 12">
        <text>L-histidinol phosphate + 2-oxoglutarate = 3-(imidazol-4-yl)-2-oxopropyl phosphate + L-glutamate</text>
        <dbReference type="Rhea" id="RHEA:23744"/>
        <dbReference type="ChEBI" id="CHEBI:16810"/>
        <dbReference type="ChEBI" id="CHEBI:29985"/>
        <dbReference type="ChEBI" id="CHEBI:57766"/>
        <dbReference type="ChEBI" id="CHEBI:57980"/>
        <dbReference type="EC" id="2.6.1.9"/>
    </reaction>
</comment>
<dbReference type="PANTHER" id="PTHR42885">
    <property type="entry name" value="HISTIDINOL-PHOSPHATE AMINOTRANSFERASE-RELATED"/>
    <property type="match status" value="1"/>
</dbReference>
<sequence length="379" mass="41965">MFTLNNILRPHILGITPYSSARDEYTGKEGVFLDANENPLGSATPEGDYNRYPDPHQWAIKQKLAPIKGVRPEQIFLGNGSDEPIDLLVRATCTPGKDNILIMPPTYGMYEVSANINDVALIKVPLTPAFQVDTDAVLKAINANTKLIWLCSPNNPSGNLLQEEAIRTILEAADHSLVIVDEAYIDFADTPSWTNQLDQYPNLVVLQTFSKAWGLAALRLGMCFASEELIGIMNKIKPPYNISAPTQTLALEALDREAEKDEMVTTILTERTNLAEILRSLPFVQVIHPSDANFLLVQFEDAKQTFEYLIEQQVIVRDRSKVKLCDGCLRISIGTRAENERFVDTLRQMPRSSQADVSGADASLGTGEDATKPEFVSTP</sequence>
<keyword evidence="7 12" id="KW-0028">Amino-acid biosynthesis</keyword>
<evidence type="ECO:0000256" key="5">
    <source>
        <dbReference type="ARBA" id="ARBA00011738"/>
    </source>
</evidence>
<keyword evidence="6 12" id="KW-0032">Aminotransferase</keyword>
<gene>
    <name evidence="12 15" type="primary">hisC</name>
    <name evidence="15" type="ORF">M0L20_16175</name>
</gene>
<evidence type="ECO:0000256" key="13">
    <source>
        <dbReference type="SAM" id="MobiDB-lite"/>
    </source>
</evidence>
<evidence type="ECO:0000256" key="12">
    <source>
        <dbReference type="HAMAP-Rule" id="MF_01023"/>
    </source>
</evidence>
<dbReference type="Pfam" id="PF00155">
    <property type="entry name" value="Aminotran_1_2"/>
    <property type="match status" value="1"/>
</dbReference>
<dbReference type="PROSITE" id="PS00599">
    <property type="entry name" value="AA_TRANSFER_CLASS_2"/>
    <property type="match status" value="1"/>
</dbReference>
<dbReference type="Gene3D" id="3.40.640.10">
    <property type="entry name" value="Type I PLP-dependent aspartate aminotransferase-like (Major domain)"/>
    <property type="match status" value="1"/>
</dbReference>
<evidence type="ECO:0000256" key="3">
    <source>
        <dbReference type="ARBA" id="ARBA00005189"/>
    </source>
</evidence>
<dbReference type="NCBIfam" id="TIGR01141">
    <property type="entry name" value="hisC"/>
    <property type="match status" value="1"/>
</dbReference>
<keyword evidence="16" id="KW-1185">Reference proteome</keyword>
<dbReference type="Gene3D" id="3.90.1150.10">
    <property type="entry name" value="Aspartate Aminotransferase, domain 1"/>
    <property type="match status" value="1"/>
</dbReference>
<dbReference type="EMBL" id="JALPRF010000002">
    <property type="protein sequence ID" value="MCK8493406.1"/>
    <property type="molecule type" value="Genomic_DNA"/>
</dbReference>
<keyword evidence="9 12" id="KW-0663">Pyridoxal phosphate</keyword>
<accession>A0ABT0HMK8</accession>
<name>A0ABT0HMK8_9BACT</name>
<dbReference type="Proteomes" id="UP001202180">
    <property type="component" value="Unassembled WGS sequence"/>
</dbReference>
<dbReference type="InterPro" id="IPR001917">
    <property type="entry name" value="Aminotrans_II_pyridoxalP_BS"/>
</dbReference>
<dbReference type="InterPro" id="IPR015421">
    <property type="entry name" value="PyrdxlP-dep_Trfase_major"/>
</dbReference>
<proteinExistence type="inferred from homology"/>
<dbReference type="InterPro" id="IPR005861">
    <property type="entry name" value="HisP_aminotrans"/>
</dbReference>
<comment type="caution">
    <text evidence="15">The sequence shown here is derived from an EMBL/GenBank/DDBJ whole genome shotgun (WGS) entry which is preliminary data.</text>
</comment>
<evidence type="ECO:0000313" key="15">
    <source>
        <dbReference type="EMBL" id="MCK8493406.1"/>
    </source>
</evidence>
<comment type="cofactor">
    <cofactor evidence="1 12">
        <name>pyridoxal 5'-phosphate</name>
        <dbReference type="ChEBI" id="CHEBI:597326"/>
    </cofactor>
</comment>
<reference evidence="15 16" key="1">
    <citation type="submission" date="2022-04" db="EMBL/GenBank/DDBJ databases">
        <title>Spirosoma sp. strain RP8 genome sequencing and assembly.</title>
        <authorList>
            <person name="Jung Y."/>
        </authorList>
    </citation>
    <scope>NUCLEOTIDE SEQUENCE [LARGE SCALE GENOMIC DNA]</scope>
    <source>
        <strain evidence="15 16">RP8</strain>
    </source>
</reference>
<dbReference type="InterPro" id="IPR015424">
    <property type="entry name" value="PyrdxlP-dep_Trfase"/>
</dbReference>
<comment type="pathway">
    <text evidence="3">Lipid metabolism.</text>
</comment>
<evidence type="ECO:0000313" key="16">
    <source>
        <dbReference type="Proteomes" id="UP001202180"/>
    </source>
</evidence>
<dbReference type="SUPFAM" id="SSF53383">
    <property type="entry name" value="PLP-dependent transferases"/>
    <property type="match status" value="1"/>
</dbReference>
<evidence type="ECO:0000256" key="1">
    <source>
        <dbReference type="ARBA" id="ARBA00001933"/>
    </source>
</evidence>
<comment type="subunit">
    <text evidence="5 12">Homodimer.</text>
</comment>
<comment type="similarity">
    <text evidence="4 12">Belongs to the class-II pyridoxal-phosphate-dependent aminotransferase family. Histidinol-phosphate aminotransferase subfamily.</text>
</comment>
<evidence type="ECO:0000256" key="6">
    <source>
        <dbReference type="ARBA" id="ARBA00022576"/>
    </source>
</evidence>
<keyword evidence="10 12" id="KW-0368">Histidine biosynthesis</keyword>
<evidence type="ECO:0000256" key="4">
    <source>
        <dbReference type="ARBA" id="ARBA00007970"/>
    </source>
</evidence>
<feature type="region of interest" description="Disordered" evidence="13">
    <location>
        <begin position="348"/>
        <end position="379"/>
    </location>
</feature>
<feature type="modified residue" description="N6-(pyridoxal phosphate)lysine" evidence="12">
    <location>
        <position position="211"/>
    </location>
</feature>
<dbReference type="InterPro" id="IPR015422">
    <property type="entry name" value="PyrdxlP-dep_Trfase_small"/>
</dbReference>
<dbReference type="EC" id="2.6.1.9" evidence="12"/>
<evidence type="ECO:0000256" key="9">
    <source>
        <dbReference type="ARBA" id="ARBA00022898"/>
    </source>
</evidence>
<feature type="domain" description="Aminotransferase class I/classII large" evidence="14">
    <location>
        <begin position="46"/>
        <end position="346"/>
    </location>
</feature>
<dbReference type="HAMAP" id="MF_01023">
    <property type="entry name" value="HisC_aminotrans_2"/>
    <property type="match status" value="1"/>
</dbReference>
<organism evidence="15 16">
    <name type="scientific">Spirosoma liriopis</name>
    <dbReference type="NCBI Taxonomy" id="2937440"/>
    <lineage>
        <taxon>Bacteria</taxon>
        <taxon>Pseudomonadati</taxon>
        <taxon>Bacteroidota</taxon>
        <taxon>Cytophagia</taxon>
        <taxon>Cytophagales</taxon>
        <taxon>Cytophagaceae</taxon>
        <taxon>Spirosoma</taxon>
    </lineage>
</organism>
<evidence type="ECO:0000256" key="10">
    <source>
        <dbReference type="ARBA" id="ARBA00023102"/>
    </source>
</evidence>
<evidence type="ECO:0000256" key="8">
    <source>
        <dbReference type="ARBA" id="ARBA00022679"/>
    </source>
</evidence>
<evidence type="ECO:0000256" key="7">
    <source>
        <dbReference type="ARBA" id="ARBA00022605"/>
    </source>
</evidence>
<dbReference type="InterPro" id="IPR004839">
    <property type="entry name" value="Aminotransferase_I/II_large"/>
</dbReference>
<dbReference type="GO" id="GO:0004400">
    <property type="term" value="F:histidinol-phosphate transaminase activity"/>
    <property type="evidence" value="ECO:0007669"/>
    <property type="project" value="UniProtKB-EC"/>
</dbReference>
<protein>
    <recommendedName>
        <fullName evidence="12">Histidinol-phosphate aminotransferase</fullName>
        <ecNumber evidence="12">2.6.1.9</ecNumber>
    </recommendedName>
    <alternativeName>
        <fullName evidence="12">Imidazole acetol-phosphate transaminase</fullName>
    </alternativeName>
</protein>
<evidence type="ECO:0000256" key="11">
    <source>
        <dbReference type="ARBA" id="ARBA00047481"/>
    </source>
</evidence>
<evidence type="ECO:0000256" key="2">
    <source>
        <dbReference type="ARBA" id="ARBA00005011"/>
    </source>
</evidence>
<dbReference type="PANTHER" id="PTHR42885:SF2">
    <property type="entry name" value="HISTIDINOL-PHOSPHATE AMINOTRANSFERASE"/>
    <property type="match status" value="1"/>
</dbReference>